<proteinExistence type="predicted"/>
<reference evidence="1" key="1">
    <citation type="submission" date="2019-04" db="EMBL/GenBank/DDBJ databases">
        <title>Friends and foes A comparative genomics studyof 23 Aspergillus species from section Flavi.</title>
        <authorList>
            <consortium name="DOE Joint Genome Institute"/>
            <person name="Kjaerbolling I."/>
            <person name="Vesth T."/>
            <person name="Frisvad J.C."/>
            <person name="Nybo J.L."/>
            <person name="Theobald S."/>
            <person name="Kildgaard S."/>
            <person name="Isbrandt T."/>
            <person name="Kuo A."/>
            <person name="Sato A."/>
            <person name="Lyhne E.K."/>
            <person name="Kogle M.E."/>
            <person name="Wiebenga A."/>
            <person name="Kun R.S."/>
            <person name="Lubbers R.J."/>
            <person name="Makela M.R."/>
            <person name="Barry K."/>
            <person name="Chovatia M."/>
            <person name="Clum A."/>
            <person name="Daum C."/>
            <person name="Haridas S."/>
            <person name="He G."/>
            <person name="LaButti K."/>
            <person name="Lipzen A."/>
            <person name="Mondo S."/>
            <person name="Riley R."/>
            <person name="Salamov A."/>
            <person name="Simmons B.A."/>
            <person name="Magnuson J.K."/>
            <person name="Henrissat B."/>
            <person name="Mortensen U.H."/>
            <person name="Larsen T.O."/>
            <person name="Devries R.P."/>
            <person name="Grigoriev I.V."/>
            <person name="Machida M."/>
            <person name="Baker S.E."/>
            <person name="Andersen M.R."/>
        </authorList>
    </citation>
    <scope>NUCLEOTIDE SEQUENCE [LARGE SCALE GENOMIC DNA]</scope>
    <source>
        <strain evidence="1">IBT 14317</strain>
    </source>
</reference>
<evidence type="ECO:0008006" key="2">
    <source>
        <dbReference type="Google" id="ProtNLM"/>
    </source>
</evidence>
<organism evidence="1">
    <name type="scientific">Petromyces alliaceus</name>
    <name type="common">Aspergillus alliaceus</name>
    <dbReference type="NCBI Taxonomy" id="209559"/>
    <lineage>
        <taxon>Eukaryota</taxon>
        <taxon>Fungi</taxon>
        <taxon>Dikarya</taxon>
        <taxon>Ascomycota</taxon>
        <taxon>Pezizomycotina</taxon>
        <taxon>Eurotiomycetes</taxon>
        <taxon>Eurotiomycetidae</taxon>
        <taxon>Eurotiales</taxon>
        <taxon>Aspergillaceae</taxon>
        <taxon>Aspergillus</taxon>
        <taxon>Aspergillus subgen. Circumdati</taxon>
    </lineage>
</organism>
<dbReference type="AlphaFoldDB" id="A0A5N7CPE0"/>
<name>A0A5N7CPE0_PETAA</name>
<dbReference type="EMBL" id="ML735218">
    <property type="protein sequence ID" value="KAE8395558.1"/>
    <property type="molecule type" value="Genomic_DNA"/>
</dbReference>
<protein>
    <recommendedName>
        <fullName evidence="2">DDE-1 domain-containing protein</fullName>
    </recommendedName>
</protein>
<evidence type="ECO:0000313" key="1">
    <source>
        <dbReference type="EMBL" id="KAE8395558.1"/>
    </source>
</evidence>
<dbReference type="Proteomes" id="UP000326877">
    <property type="component" value="Unassembled WGS sequence"/>
</dbReference>
<accession>A0A5N7CPE0</accession>
<gene>
    <name evidence="1" type="ORF">BDV23DRAFT_178610</name>
</gene>
<dbReference type="OrthoDB" id="4502687at2759"/>
<sequence>MVVLQAIRWAISAWGLDLSDDTIRRCFKNALSTGAIEETCNQQLVKEIELGLPHLQISNSVVNVMDTHSFPNPTGEEVNDDLVNTDFIVLNQFATAEGPEEDEEEDDDIEWAQPRPLISISEALDGLYNLRLCEEYRVQEIETLCNFFPQRALIEEKAEIQLQRAIRRSFS</sequence>